<comment type="caution">
    <text evidence="1">The sequence shown here is derived from an EMBL/GenBank/DDBJ whole genome shotgun (WGS) entry which is preliminary data.</text>
</comment>
<dbReference type="AlphaFoldDB" id="A0A2N0B7F4"/>
<gene>
    <name evidence="1" type="ORF">CH379_13075</name>
</gene>
<organism evidence="1">
    <name type="scientific">Leptospira ellisii</name>
    <dbReference type="NCBI Taxonomy" id="2023197"/>
    <lineage>
        <taxon>Bacteria</taxon>
        <taxon>Pseudomonadati</taxon>
        <taxon>Spirochaetota</taxon>
        <taxon>Spirochaetia</taxon>
        <taxon>Leptospirales</taxon>
        <taxon>Leptospiraceae</taxon>
        <taxon>Leptospira</taxon>
    </lineage>
</organism>
<protein>
    <submittedName>
        <fullName evidence="1">Uncharacterized protein</fullName>
    </submittedName>
</protein>
<evidence type="ECO:0000313" key="1">
    <source>
        <dbReference type="EMBL" id="PJZ92443.1"/>
    </source>
</evidence>
<name>A0A2N0B7F4_9LEPT</name>
<sequence>MRKTGSPGIFLLASDVSGTLSLSKIRKETDPFFFRISVVFPRKRSEIFRIPKDVGTPPGSLDFKFLARVVRSAKNSRRKNWRAIVPFFRERP</sequence>
<accession>A0A2N0B7F4</accession>
<dbReference type="EMBL" id="NPEF01000135">
    <property type="protein sequence ID" value="PJZ92443.1"/>
    <property type="molecule type" value="Genomic_DNA"/>
</dbReference>
<proteinExistence type="predicted"/>
<reference evidence="1" key="1">
    <citation type="submission" date="2017-07" db="EMBL/GenBank/DDBJ databases">
        <title>Leptospira spp. isolated from tropical soils.</title>
        <authorList>
            <person name="Thibeaux R."/>
            <person name="Iraola G."/>
            <person name="Ferres I."/>
            <person name="Bierque E."/>
            <person name="Girault D."/>
            <person name="Soupe-Gilbert M.-E."/>
            <person name="Picardeau M."/>
            <person name="Goarant C."/>
        </authorList>
    </citation>
    <scope>NUCLEOTIDE SEQUENCE [LARGE SCALE GENOMIC DNA]</scope>
    <source>
        <strain evidence="1">ATI7-C-A5</strain>
    </source>
</reference>